<keyword evidence="6" id="KW-0460">Magnesium</keyword>
<dbReference type="Gene3D" id="3.90.550.10">
    <property type="entry name" value="Spore Coat Polysaccharide Biosynthesis Protein SpsA, Chain A"/>
    <property type="match status" value="1"/>
</dbReference>
<feature type="transmembrane region" description="Helical" evidence="11">
    <location>
        <begin position="641"/>
        <end position="661"/>
    </location>
</feature>
<dbReference type="Gene3D" id="3.40.720.10">
    <property type="entry name" value="Alkaline Phosphatase, subunit A"/>
    <property type="match status" value="1"/>
</dbReference>
<dbReference type="SUPFAM" id="SSF53649">
    <property type="entry name" value="Alkaline phosphatase-like"/>
    <property type="match status" value="1"/>
</dbReference>
<dbReference type="EMBL" id="CADCTF010000027">
    <property type="protein sequence ID" value="CAA9220451.1"/>
    <property type="molecule type" value="Genomic_DNA"/>
</dbReference>
<comment type="cofactor">
    <cofactor evidence="2">
        <name>Mg(2+)</name>
        <dbReference type="ChEBI" id="CHEBI:18420"/>
    </cofactor>
</comment>
<keyword evidence="11" id="KW-0812">Transmembrane</keyword>
<evidence type="ECO:0000259" key="12">
    <source>
        <dbReference type="Pfam" id="PF00535"/>
    </source>
</evidence>
<feature type="transmembrane region" description="Helical" evidence="11">
    <location>
        <begin position="591"/>
        <end position="610"/>
    </location>
</feature>
<sequence>MSRIVALVPAKDRADSVGETVAALRALPEVDTVVVIDDGSRDGTAALAARHGASVVRLERNVGKGGAVAAGIGAAPDAAVYLLVDADVRGTSALVRALLAPVLAGEADLTIGVLPSAGGRGGFGTVRELARRGIARGCGMQSRAPLSGQRAVRGDLLRSLRLADRFGLEVAMTIDAVRSGARLLEIDVAMEHRHTGRRLAGFRHRAGQGVDICRALWPRLTSRGLRVSLMALLFVIACAAALLGGSTSDAAVVPLPPGVTKVVLFGVPGLSWDELRAGSMPVLSEIVATGAVAATNVRTGQGSLDDAARGPASSQGYATLGAGVRVSEGKDTGHRASALGDALQRAGLRTAVVGEASAAVALADSRGHVDSVATGPGLREERGLPGTFAVREELAAAATAAMTAADVVLVDPGDLERHPRNEPAARAEALARTDAILADVHRALPAGGLLMVVSVVSPSAAGGAPGPRALTPTVAAGSRVPAGYLSSASTHRTGLVTLTDVAPTVLDALDVDVPREMIGQPLAVLTGPASVSALAAMDGDATYRQRIYLPLLVGYVVVQVVVYLLGALAVVLRRQGSTAPYAPRLRRHLGLAALAVAAYPVVTFVFRGVQLAGVRAPGIPLLLALTAAAALLAARARGGPLVGLSRLLAATIALLAADLSTGARLQASSLLGYALHTSSRYTGAGNTTFAILLCATVLLAALHVRRAPRGAEALVSVGFLFAFVLLVQGAPALGSDVGGIITMVPVFGLTLWMLAGRRVSVRALGAAVALTAVALVIAAGVDAARPAPDRTHLGRLVVDVQAEGLAPLWSTITRRVALNFGADSPVLSVVVLGLAGALLVAMRRTAAVRELLPGGSALRIGVAAALAGSVLGYLVNDSGVVVVAMSFVFVGPLLTVLALRPPAPVHVGAAP</sequence>
<feature type="transmembrane region" description="Helical" evidence="11">
    <location>
        <begin position="681"/>
        <end position="701"/>
    </location>
</feature>
<evidence type="ECO:0000256" key="3">
    <source>
        <dbReference type="ARBA" id="ARBA00006739"/>
    </source>
</evidence>
<feature type="transmembrane region" description="Helical" evidence="11">
    <location>
        <begin position="854"/>
        <end position="874"/>
    </location>
</feature>
<reference evidence="13" key="1">
    <citation type="submission" date="2020-02" db="EMBL/GenBank/DDBJ databases">
        <authorList>
            <person name="Meier V. D."/>
        </authorList>
    </citation>
    <scope>NUCLEOTIDE SEQUENCE</scope>
    <source>
        <strain evidence="13">AVDCRST_MAG50</strain>
    </source>
</reference>
<dbReference type="AlphaFoldDB" id="A0A6J4HC97"/>
<dbReference type="GO" id="GO:0016757">
    <property type="term" value="F:glycosyltransferase activity"/>
    <property type="evidence" value="ECO:0007669"/>
    <property type="project" value="UniProtKB-KW"/>
</dbReference>
<evidence type="ECO:0000256" key="8">
    <source>
        <dbReference type="ARBA" id="ARBA00040894"/>
    </source>
</evidence>
<dbReference type="InterPro" id="IPR050256">
    <property type="entry name" value="Glycosyltransferase_2"/>
</dbReference>
<accession>A0A6J4HC97</accession>
<comment type="catalytic activity">
    <reaction evidence="9">
        <text>(2R)-3-phosphoglycerate + UDP-alpha-D-glucose = (2R)-2-O-(alpha-D-glucopyranosyl)-3-phospho-glycerate + UDP + H(+)</text>
        <dbReference type="Rhea" id="RHEA:31319"/>
        <dbReference type="ChEBI" id="CHEBI:15378"/>
        <dbReference type="ChEBI" id="CHEBI:58223"/>
        <dbReference type="ChEBI" id="CHEBI:58272"/>
        <dbReference type="ChEBI" id="CHEBI:58885"/>
        <dbReference type="ChEBI" id="CHEBI:62600"/>
        <dbReference type="EC" id="2.4.1.266"/>
    </reaction>
    <physiologicalReaction direction="left-to-right" evidence="9">
        <dbReference type="Rhea" id="RHEA:31320"/>
    </physiologicalReaction>
</comment>
<feature type="transmembrane region" description="Helical" evidence="11">
    <location>
        <begin position="880"/>
        <end position="899"/>
    </location>
</feature>
<comment type="cofactor">
    <cofactor evidence="1">
        <name>Mn(2+)</name>
        <dbReference type="ChEBI" id="CHEBI:29035"/>
    </cofactor>
</comment>
<feature type="transmembrane region" description="Helical" evidence="11">
    <location>
        <begin position="616"/>
        <end position="634"/>
    </location>
</feature>
<organism evidence="13">
    <name type="scientific">uncultured Acidimicrobiales bacterium</name>
    <dbReference type="NCBI Taxonomy" id="310071"/>
    <lineage>
        <taxon>Bacteria</taxon>
        <taxon>Bacillati</taxon>
        <taxon>Actinomycetota</taxon>
        <taxon>Acidimicrobiia</taxon>
        <taxon>Acidimicrobiales</taxon>
        <taxon>environmental samples</taxon>
    </lineage>
</organism>
<evidence type="ECO:0000256" key="9">
    <source>
        <dbReference type="ARBA" id="ARBA00048689"/>
    </source>
</evidence>
<feature type="transmembrane region" description="Helical" evidence="11">
    <location>
        <begin position="737"/>
        <end position="756"/>
    </location>
</feature>
<evidence type="ECO:0000256" key="11">
    <source>
        <dbReference type="SAM" id="Phobius"/>
    </source>
</evidence>
<comment type="catalytic activity">
    <reaction evidence="10">
        <text>an NDP-alpha-D-glucose + (2R)-3-phosphoglycerate = (2R)-2-O-(alpha-D-glucopyranosyl)-3-phospho-glycerate + a ribonucleoside 5'-diphosphate + H(+)</text>
        <dbReference type="Rhea" id="RHEA:47244"/>
        <dbReference type="ChEBI" id="CHEBI:15378"/>
        <dbReference type="ChEBI" id="CHEBI:57930"/>
        <dbReference type="ChEBI" id="CHEBI:58272"/>
        <dbReference type="ChEBI" id="CHEBI:62600"/>
        <dbReference type="ChEBI" id="CHEBI:76533"/>
        <dbReference type="EC" id="2.4.1.266"/>
    </reaction>
    <physiologicalReaction direction="left-to-right" evidence="10">
        <dbReference type="Rhea" id="RHEA:47245"/>
    </physiologicalReaction>
</comment>
<comment type="similarity">
    <text evidence="3">Belongs to the glycosyltransferase 2 family.</text>
</comment>
<evidence type="ECO:0000256" key="7">
    <source>
        <dbReference type="ARBA" id="ARBA00039022"/>
    </source>
</evidence>
<evidence type="ECO:0000256" key="10">
    <source>
        <dbReference type="ARBA" id="ARBA00048997"/>
    </source>
</evidence>
<evidence type="ECO:0000256" key="1">
    <source>
        <dbReference type="ARBA" id="ARBA00001936"/>
    </source>
</evidence>
<dbReference type="Pfam" id="PF00535">
    <property type="entry name" value="Glycos_transf_2"/>
    <property type="match status" value="1"/>
</dbReference>
<gene>
    <name evidence="13" type="ORF">AVDCRST_MAG50-456</name>
</gene>
<proteinExistence type="inferred from homology"/>
<evidence type="ECO:0000256" key="6">
    <source>
        <dbReference type="ARBA" id="ARBA00022842"/>
    </source>
</evidence>
<feature type="transmembrane region" description="Helical" evidence="11">
    <location>
        <begin position="763"/>
        <end position="781"/>
    </location>
</feature>
<feature type="transmembrane region" description="Helical" evidence="11">
    <location>
        <begin position="713"/>
        <end position="731"/>
    </location>
</feature>
<feature type="transmembrane region" description="Helical" evidence="11">
    <location>
        <begin position="824"/>
        <end position="842"/>
    </location>
</feature>
<keyword evidence="4" id="KW-0328">Glycosyltransferase</keyword>
<evidence type="ECO:0000256" key="2">
    <source>
        <dbReference type="ARBA" id="ARBA00001946"/>
    </source>
</evidence>
<name>A0A6J4HC97_9ACTN</name>
<keyword evidence="11" id="KW-0472">Membrane</keyword>
<dbReference type="InterPro" id="IPR029044">
    <property type="entry name" value="Nucleotide-diphossugar_trans"/>
</dbReference>
<evidence type="ECO:0000256" key="4">
    <source>
        <dbReference type="ARBA" id="ARBA00022676"/>
    </source>
</evidence>
<feature type="domain" description="Glycosyltransferase 2-like" evidence="12">
    <location>
        <begin position="7"/>
        <end position="127"/>
    </location>
</feature>
<dbReference type="InterPro" id="IPR017850">
    <property type="entry name" value="Alkaline_phosphatase_core_sf"/>
</dbReference>
<dbReference type="EC" id="2.4.1.266" evidence="7"/>
<evidence type="ECO:0000313" key="13">
    <source>
        <dbReference type="EMBL" id="CAA9220451.1"/>
    </source>
</evidence>
<dbReference type="PANTHER" id="PTHR48090">
    <property type="entry name" value="UNDECAPRENYL-PHOSPHATE 4-DEOXY-4-FORMAMIDO-L-ARABINOSE TRANSFERASE-RELATED"/>
    <property type="match status" value="1"/>
</dbReference>
<dbReference type="InterPro" id="IPR001173">
    <property type="entry name" value="Glyco_trans_2-like"/>
</dbReference>
<feature type="transmembrane region" description="Helical" evidence="11">
    <location>
        <begin position="547"/>
        <end position="571"/>
    </location>
</feature>
<protein>
    <recommendedName>
        <fullName evidence="8">Glucosyl-3-phosphoglycerate synthase</fullName>
        <ecNumber evidence="7">2.4.1.266</ecNumber>
    </recommendedName>
</protein>
<dbReference type="PANTHER" id="PTHR48090:SF10">
    <property type="entry name" value="GLUCOSYL-3-PHOSPHOGLYCERATE SYNTHASE"/>
    <property type="match status" value="1"/>
</dbReference>
<evidence type="ECO:0000256" key="5">
    <source>
        <dbReference type="ARBA" id="ARBA00022679"/>
    </source>
</evidence>
<keyword evidence="5" id="KW-0808">Transferase</keyword>
<keyword evidence="11" id="KW-1133">Transmembrane helix</keyword>
<dbReference type="SUPFAM" id="SSF53448">
    <property type="entry name" value="Nucleotide-diphospho-sugar transferases"/>
    <property type="match status" value="1"/>
</dbReference>